<feature type="domain" description="NADH:ubiquinone oxidoreductase 30kDa subunit" evidence="6">
    <location>
        <begin position="33"/>
        <end position="153"/>
    </location>
</feature>
<dbReference type="GO" id="GO:0050136">
    <property type="term" value="F:NADH dehydrogenase (quinone) (non-electrogenic) activity"/>
    <property type="evidence" value="ECO:0007669"/>
    <property type="project" value="UniProtKB-UniRule"/>
</dbReference>
<comment type="subcellular location">
    <subcellularLocation>
        <location evidence="3">Cell membrane</location>
        <topology evidence="3">Peripheral membrane protein</topology>
        <orientation evidence="3">Cytoplasmic side</orientation>
    </subcellularLocation>
</comment>
<comment type="caution">
    <text evidence="7">The sequence shown here is derived from an EMBL/GenBank/DDBJ whole genome shotgun (WGS) entry which is preliminary data.</text>
</comment>
<sequence>MSLDIEPVASSHIQELLQTDVVLRQDGVLQCYLEAQSIRDNLITLRDDPKTKLRVLTDIFAVDYHNKKSRFEVVYMLLSLVYNIRMCCKVALTEGSIIPSVTSVFGSAGWFEREVYDMYGIEFSDHPDLRRILTDYGFRGHPMLKDFPLTGYEEIRYDFRKGKVAYQPVDLQQNFRLFNSMSPWKGYK</sequence>
<keyword evidence="3" id="KW-0472">Membrane</keyword>
<keyword evidence="3 5" id="KW-0874">Quinone</keyword>
<dbReference type="PATRIC" id="fig|1359152.3.peg.179"/>
<evidence type="ECO:0000313" key="7">
    <source>
        <dbReference type="EMBL" id="KJV64218.1"/>
    </source>
</evidence>
<comment type="function">
    <text evidence="3">NDH-1 shuttles electrons from NADH, via FMN and iron-sulfur (Fe-S) centers, to quinones in the respiratory chain. The immediate electron acceptor for the enzyme in this species is believed to be ubiquinone. Couples the redox reaction to proton translocation (for every two electrons transferred, four hydrogen ions are translocated across the cytoplasmic membrane), and thus conserves the redox energy in a proton gradient.</text>
</comment>
<dbReference type="NCBIfam" id="TIGR01961">
    <property type="entry name" value="NuoC_fam"/>
    <property type="match status" value="1"/>
</dbReference>
<dbReference type="AlphaFoldDB" id="A0A0F3N822"/>
<dbReference type="Pfam" id="PF00329">
    <property type="entry name" value="Complex1_30kDa"/>
    <property type="match status" value="1"/>
</dbReference>
<reference evidence="7 8" key="1">
    <citation type="submission" date="2015-02" db="EMBL/GenBank/DDBJ databases">
        <title>Genome Sequencing of Rickettsiales.</title>
        <authorList>
            <person name="Daugherty S.C."/>
            <person name="Su Q."/>
            <person name="Abolude K."/>
            <person name="Beier-Sexton M."/>
            <person name="Carlyon J.A."/>
            <person name="Carter R."/>
            <person name="Day N.P."/>
            <person name="Dumler S.J."/>
            <person name="Dyachenko V."/>
            <person name="Godinez A."/>
            <person name="Kurtti T.J."/>
            <person name="Lichay M."/>
            <person name="Mullins K.E."/>
            <person name="Ott S."/>
            <person name="Pappas-Brown V."/>
            <person name="Paris D.H."/>
            <person name="Patel P."/>
            <person name="Richards A.L."/>
            <person name="Sadzewicz L."/>
            <person name="Sears K."/>
            <person name="Seidman D."/>
            <person name="Sengamalay N."/>
            <person name="Stenos J."/>
            <person name="Tallon L.J."/>
            <person name="Vincent G."/>
            <person name="Fraser C.M."/>
            <person name="Munderloh U."/>
            <person name="Dunning-Hotopp J.C."/>
        </authorList>
    </citation>
    <scope>NUCLEOTIDE SEQUENCE [LARGE SCALE GENOMIC DNA]</scope>
    <source>
        <strain evidence="7 8">ApMUC09</strain>
    </source>
</reference>
<keyword evidence="2 3" id="KW-0813">Transport</keyword>
<dbReference type="GO" id="GO:0008137">
    <property type="term" value="F:NADH dehydrogenase (ubiquinone) activity"/>
    <property type="evidence" value="ECO:0007669"/>
    <property type="project" value="InterPro"/>
</dbReference>
<evidence type="ECO:0000256" key="3">
    <source>
        <dbReference type="HAMAP-Rule" id="MF_01357"/>
    </source>
</evidence>
<dbReference type="GO" id="GO:0048038">
    <property type="term" value="F:quinone binding"/>
    <property type="evidence" value="ECO:0007669"/>
    <property type="project" value="UniProtKB-KW"/>
</dbReference>
<evidence type="ECO:0000259" key="6">
    <source>
        <dbReference type="Pfam" id="PF00329"/>
    </source>
</evidence>
<evidence type="ECO:0000256" key="5">
    <source>
        <dbReference type="RuleBase" id="RU003582"/>
    </source>
</evidence>
<dbReference type="HAMAP" id="MF_01357">
    <property type="entry name" value="NDH1_NuoC"/>
    <property type="match status" value="1"/>
</dbReference>
<dbReference type="InterPro" id="IPR037232">
    <property type="entry name" value="NADH_quin_OxRdtase_su_C/D-like"/>
</dbReference>
<dbReference type="PROSITE" id="PS00542">
    <property type="entry name" value="COMPLEX1_30K"/>
    <property type="match status" value="1"/>
</dbReference>
<keyword evidence="3" id="KW-1003">Cell membrane</keyword>
<dbReference type="PANTHER" id="PTHR10884">
    <property type="entry name" value="NADH DEHYDROGENASE UBIQUINONE IRON-SULFUR PROTEIN 3"/>
    <property type="match status" value="1"/>
</dbReference>
<evidence type="ECO:0000256" key="4">
    <source>
        <dbReference type="RuleBase" id="RU003456"/>
    </source>
</evidence>
<keyword evidence="3 4" id="KW-0520">NAD</keyword>
<comment type="similarity">
    <text evidence="1 3 4">Belongs to the complex I 30 kDa subunit family.</text>
</comment>
<protein>
    <recommendedName>
        <fullName evidence="3">NADH-quinone oxidoreductase subunit C</fullName>
        <ecNumber evidence="3">7.1.1.-</ecNumber>
    </recommendedName>
    <alternativeName>
        <fullName evidence="3">NADH dehydrogenase I subunit C</fullName>
    </alternativeName>
    <alternativeName>
        <fullName evidence="3">NDH-1 subunit C</fullName>
    </alternativeName>
</protein>
<dbReference type="EC" id="7.1.1.-" evidence="3"/>
<organism evidence="7 8">
    <name type="scientific">Anaplasma phagocytophilum str. ApMUC09</name>
    <dbReference type="NCBI Taxonomy" id="1359152"/>
    <lineage>
        <taxon>Bacteria</taxon>
        <taxon>Pseudomonadati</taxon>
        <taxon>Pseudomonadota</taxon>
        <taxon>Alphaproteobacteria</taxon>
        <taxon>Rickettsiales</taxon>
        <taxon>Anaplasmataceae</taxon>
        <taxon>Anaplasma</taxon>
        <taxon>phagocytophilum group</taxon>
    </lineage>
</organism>
<keyword evidence="3 4" id="KW-1278">Translocase</keyword>
<dbReference type="Proteomes" id="UP000033441">
    <property type="component" value="Unassembled WGS sequence"/>
</dbReference>
<dbReference type="Gene3D" id="3.30.460.80">
    <property type="entry name" value="NADH:ubiquinone oxidoreductase, 30kDa subunit"/>
    <property type="match status" value="1"/>
</dbReference>
<name>A0A0F3N822_ANAPH</name>
<gene>
    <name evidence="3 7" type="primary">nuoC</name>
    <name evidence="7" type="ORF">APHMUC_0172</name>
</gene>
<evidence type="ECO:0000256" key="1">
    <source>
        <dbReference type="ARBA" id="ARBA00007569"/>
    </source>
</evidence>
<proteinExistence type="inferred from homology"/>
<accession>A0A0F3N822</accession>
<dbReference type="GO" id="GO:0005886">
    <property type="term" value="C:plasma membrane"/>
    <property type="evidence" value="ECO:0007669"/>
    <property type="project" value="UniProtKB-SubCell"/>
</dbReference>
<comment type="catalytic activity">
    <reaction evidence="3 5">
        <text>a quinone + NADH + 5 H(+)(in) = a quinol + NAD(+) + 4 H(+)(out)</text>
        <dbReference type="Rhea" id="RHEA:57888"/>
        <dbReference type="ChEBI" id="CHEBI:15378"/>
        <dbReference type="ChEBI" id="CHEBI:24646"/>
        <dbReference type="ChEBI" id="CHEBI:57540"/>
        <dbReference type="ChEBI" id="CHEBI:57945"/>
        <dbReference type="ChEBI" id="CHEBI:132124"/>
    </reaction>
</comment>
<dbReference type="InterPro" id="IPR001268">
    <property type="entry name" value="NADH_UbQ_OxRdtase_30kDa_su"/>
</dbReference>
<evidence type="ECO:0000256" key="2">
    <source>
        <dbReference type="ARBA" id="ARBA00022448"/>
    </source>
</evidence>
<dbReference type="EMBL" id="LANV01000001">
    <property type="protein sequence ID" value="KJV64218.1"/>
    <property type="molecule type" value="Genomic_DNA"/>
</dbReference>
<dbReference type="SUPFAM" id="SSF143243">
    <property type="entry name" value="Nqo5-like"/>
    <property type="match status" value="1"/>
</dbReference>
<comment type="subunit">
    <text evidence="3">NDH-1 is composed of 14 different subunits. Subunits NuoB, C, D, E, F, and G constitute the peripheral sector of the complex.</text>
</comment>
<evidence type="ECO:0000313" key="8">
    <source>
        <dbReference type="Proteomes" id="UP000033441"/>
    </source>
</evidence>
<keyword evidence="3" id="KW-0830">Ubiquinone</keyword>
<dbReference type="PANTHER" id="PTHR10884:SF14">
    <property type="entry name" value="NADH DEHYDROGENASE [UBIQUINONE] IRON-SULFUR PROTEIN 3, MITOCHONDRIAL"/>
    <property type="match status" value="1"/>
</dbReference>
<dbReference type="InterPro" id="IPR020396">
    <property type="entry name" value="NADH_UbQ_OxRdtase_CS"/>
</dbReference>
<dbReference type="InterPro" id="IPR010218">
    <property type="entry name" value="NADH_DH_suC"/>
</dbReference>